<proteinExistence type="predicted"/>
<comment type="caution">
    <text evidence="1">The sequence shown here is derived from an EMBL/GenBank/DDBJ whole genome shotgun (WGS) entry which is preliminary data.</text>
</comment>
<sequence length="86" mass="9383">MTTTVFFASKSLGALTDSQLQRMLDRFGLGRLLHSAPTEHGVMKQTLFVTSTAGQSALSRTVEGRSVFYSPFAREDRSQGPLSLSD</sequence>
<dbReference type="Proteomes" id="UP001154322">
    <property type="component" value="Unassembled WGS sequence"/>
</dbReference>
<dbReference type="RefSeq" id="WP_249724770.1">
    <property type="nucleotide sequence ID" value="NZ_AP031286.1"/>
</dbReference>
<organism evidence="1 2">
    <name type="scientific">Paenibacillus melissococcoides</name>
    <dbReference type="NCBI Taxonomy" id="2912268"/>
    <lineage>
        <taxon>Bacteria</taxon>
        <taxon>Bacillati</taxon>
        <taxon>Bacillota</taxon>
        <taxon>Bacilli</taxon>
        <taxon>Bacillales</taxon>
        <taxon>Paenibacillaceae</taxon>
        <taxon>Paenibacillus</taxon>
    </lineage>
</organism>
<keyword evidence="2" id="KW-1185">Reference proteome</keyword>
<dbReference type="EMBL" id="CALYLO010000002">
    <property type="protein sequence ID" value="CAH8244751.1"/>
    <property type="molecule type" value="Genomic_DNA"/>
</dbReference>
<accession>A0ABN8U108</accession>
<protein>
    <submittedName>
        <fullName evidence="1">Uncharacterized protein</fullName>
    </submittedName>
</protein>
<evidence type="ECO:0000313" key="2">
    <source>
        <dbReference type="Proteomes" id="UP001154322"/>
    </source>
</evidence>
<gene>
    <name evidence="1" type="ORF">WJ0W_001981</name>
</gene>
<reference evidence="1" key="1">
    <citation type="submission" date="2022-06" db="EMBL/GenBank/DDBJ databases">
        <authorList>
            <person name="Dietemann V."/>
            <person name="Ory F."/>
            <person name="Dainat B."/>
            <person name="Oberhansli S."/>
        </authorList>
    </citation>
    <scope>NUCLEOTIDE SEQUENCE</scope>
    <source>
        <strain evidence="1">Ena-SAMPLE-TAB-26-04-2022-14:26:32:270-5432</strain>
    </source>
</reference>
<evidence type="ECO:0000313" key="1">
    <source>
        <dbReference type="EMBL" id="CAH8244751.1"/>
    </source>
</evidence>
<name>A0ABN8U108_9BACL</name>